<feature type="domain" description="Solute-binding protein family 3/N-terminal" evidence="5">
    <location>
        <begin position="31"/>
        <end position="264"/>
    </location>
</feature>
<evidence type="ECO:0000256" key="3">
    <source>
        <dbReference type="ARBA" id="ARBA00022729"/>
    </source>
</evidence>
<keyword evidence="2" id="KW-0813">Transport</keyword>
<dbReference type="SUPFAM" id="SSF53850">
    <property type="entry name" value="Periplasmic binding protein-like II"/>
    <property type="match status" value="1"/>
</dbReference>
<dbReference type="GO" id="GO:0006865">
    <property type="term" value="P:amino acid transport"/>
    <property type="evidence" value="ECO:0007669"/>
    <property type="project" value="TreeGrafter"/>
</dbReference>
<evidence type="ECO:0000256" key="1">
    <source>
        <dbReference type="ARBA" id="ARBA00010333"/>
    </source>
</evidence>
<dbReference type="PANTHER" id="PTHR30085">
    <property type="entry name" value="AMINO ACID ABC TRANSPORTER PERMEASE"/>
    <property type="match status" value="1"/>
</dbReference>
<evidence type="ECO:0000259" key="5">
    <source>
        <dbReference type="SMART" id="SM00062"/>
    </source>
</evidence>
<evidence type="ECO:0000313" key="6">
    <source>
        <dbReference type="EMBL" id="KFE51747.1"/>
    </source>
</evidence>
<dbReference type="InterPro" id="IPR001638">
    <property type="entry name" value="Solute-binding_3/MltF_N"/>
</dbReference>
<evidence type="ECO:0000256" key="2">
    <source>
        <dbReference type="ARBA" id="ARBA00022448"/>
    </source>
</evidence>
<dbReference type="Pfam" id="PF00497">
    <property type="entry name" value="SBP_bac_3"/>
    <property type="match status" value="1"/>
</dbReference>
<dbReference type="Proteomes" id="UP000028643">
    <property type="component" value="Unassembled WGS sequence"/>
</dbReference>
<comment type="caution">
    <text evidence="6">The sequence shown here is derived from an EMBL/GenBank/DDBJ whole genome shotgun (WGS) entry which is preliminary data.</text>
</comment>
<gene>
    <name evidence="6" type="ORF">IV02_11230</name>
</gene>
<feature type="signal peptide" evidence="4">
    <location>
        <begin position="1"/>
        <end position="18"/>
    </location>
</feature>
<dbReference type="PANTHER" id="PTHR30085:SF2">
    <property type="entry name" value="GLUTAMATE_ASPARTATE IMPORT SOLUTE-BINDING PROTEIN"/>
    <property type="match status" value="1"/>
</dbReference>
<organism evidence="6 7">
    <name type="scientific">Pseudomonas syringae</name>
    <dbReference type="NCBI Taxonomy" id="317"/>
    <lineage>
        <taxon>Bacteria</taxon>
        <taxon>Pseudomonadati</taxon>
        <taxon>Pseudomonadota</taxon>
        <taxon>Gammaproteobacteria</taxon>
        <taxon>Pseudomonadales</taxon>
        <taxon>Pseudomonadaceae</taxon>
        <taxon>Pseudomonas</taxon>
    </lineage>
</organism>
<dbReference type="AlphaFoldDB" id="A0A085V8I4"/>
<accession>A0A085V8I4</accession>
<dbReference type="CDD" id="cd13688">
    <property type="entry name" value="PBP2_GltI_DEBP"/>
    <property type="match status" value="1"/>
</dbReference>
<reference evidence="6 7" key="1">
    <citation type="submission" date="2014-07" db="EMBL/GenBank/DDBJ databases">
        <title>Draft Genome Sequences of Environmental Pseudomonas syringae strains.</title>
        <authorList>
            <person name="Baltrus D.A."/>
            <person name="Berge O."/>
            <person name="Morris C."/>
        </authorList>
    </citation>
    <scope>NUCLEOTIDE SEQUENCE [LARGE SCALE GENOMIC DNA]</scope>
    <source>
        <strain evidence="6 7">CEB003</strain>
    </source>
</reference>
<dbReference type="InterPro" id="IPR051455">
    <property type="entry name" value="Bact_solute-bind_prot3"/>
</dbReference>
<dbReference type="EMBL" id="JPQT01000101">
    <property type="protein sequence ID" value="KFE51747.1"/>
    <property type="molecule type" value="Genomic_DNA"/>
</dbReference>
<dbReference type="Gene3D" id="3.40.190.10">
    <property type="entry name" value="Periplasmic binding protein-like II"/>
    <property type="match status" value="2"/>
</dbReference>
<evidence type="ECO:0000313" key="7">
    <source>
        <dbReference type="Proteomes" id="UP000028643"/>
    </source>
</evidence>
<dbReference type="RefSeq" id="WP_047574695.1">
    <property type="nucleotide sequence ID" value="NZ_JPQT01000101.1"/>
</dbReference>
<dbReference type="GO" id="GO:0030288">
    <property type="term" value="C:outer membrane-bounded periplasmic space"/>
    <property type="evidence" value="ECO:0007669"/>
    <property type="project" value="TreeGrafter"/>
</dbReference>
<dbReference type="PATRIC" id="fig|317.174.peg.2302"/>
<dbReference type="GO" id="GO:0005576">
    <property type="term" value="C:extracellular region"/>
    <property type="evidence" value="ECO:0007669"/>
    <property type="project" value="TreeGrafter"/>
</dbReference>
<protein>
    <recommendedName>
        <fullName evidence="5">Solute-binding protein family 3/N-terminal domain-containing protein</fullName>
    </recommendedName>
</protein>
<keyword evidence="3 4" id="KW-0732">Signal</keyword>
<evidence type="ECO:0000256" key="4">
    <source>
        <dbReference type="SAM" id="SignalP"/>
    </source>
</evidence>
<feature type="chain" id="PRO_5001798574" description="Solute-binding protein family 3/N-terminal domain-containing protein" evidence="4">
    <location>
        <begin position="19"/>
        <end position="283"/>
    </location>
</feature>
<comment type="similarity">
    <text evidence="1">Belongs to the bacterial solute-binding protein 3 family.</text>
</comment>
<name>A0A085V8I4_PSESX</name>
<sequence length="283" mass="31074">MKAFIFALALIAPISVFAQSATLEKIKSSGVITIGHRESAPPFSFVDANNNVSGYSIDVCNRVVEGLKKQLSLPDLKVRYLPVSSQTRIPLLGNGTVDMECGITTITLGRRQQVDFSQPIFSTETRFAIKKGSGIKDLTDLNGKTVGSGQGTTDERIVRDLAAKHGIKDLRLVNFGDQAQGVLALETDRLDAFFADDVVLYSLISKSRNKESLEVVGPSFGVSPYAIMLRRDDPDFKLAVDRALAEFFRSEEVVSVFDKWFKPIDIPLSPQLQTLFKLGAVQE</sequence>
<dbReference type="SMART" id="SM00062">
    <property type="entry name" value="PBPb"/>
    <property type="match status" value="1"/>
</dbReference>
<proteinExistence type="inferred from homology"/>